<evidence type="ECO:0000313" key="1">
    <source>
        <dbReference type="CGD" id="CAL0129678"/>
    </source>
</evidence>
<dbReference type="AlphaFoldDB" id="Q6FR99"/>
<dbReference type="KEGG" id="cgr:2888847"/>
<dbReference type="OMA" id="WFKLGME"/>
<dbReference type="Proteomes" id="UP000002428">
    <property type="component" value="Chromosome H"/>
</dbReference>
<dbReference type="STRING" id="284593.Q6FR99"/>
<evidence type="ECO:0000313" key="3">
    <source>
        <dbReference type="Proteomes" id="UP000002428"/>
    </source>
</evidence>
<organism evidence="2 3">
    <name type="scientific">Candida glabrata (strain ATCC 2001 / BCRC 20586 / JCM 3761 / NBRC 0622 / NRRL Y-65 / CBS 138)</name>
    <name type="common">Yeast</name>
    <name type="synonym">Nakaseomyces glabratus</name>
    <dbReference type="NCBI Taxonomy" id="284593"/>
    <lineage>
        <taxon>Eukaryota</taxon>
        <taxon>Fungi</taxon>
        <taxon>Dikarya</taxon>
        <taxon>Ascomycota</taxon>
        <taxon>Saccharomycotina</taxon>
        <taxon>Saccharomycetes</taxon>
        <taxon>Saccharomycetales</taxon>
        <taxon>Saccharomycetaceae</taxon>
        <taxon>Nakaseomyces</taxon>
    </lineage>
</organism>
<dbReference type="InParanoid" id="Q6FR99"/>
<dbReference type="VEuPathDB" id="FungiDB:CAGL0H10296g"/>
<dbReference type="FunCoup" id="Q6FR99">
    <property type="interactions" value="12"/>
</dbReference>
<dbReference type="SUPFAM" id="SSF81901">
    <property type="entry name" value="HCP-like"/>
    <property type="match status" value="2"/>
</dbReference>
<sequence>MSFVSQFLKKKPDVLGTLEVSKKFMEHFPKKKTINKLLFDLNSRLTYKKLYPIYVGLYHGVPVPQQQKLLDGVKGSDLIVMRNVLEKVRNRTRYARPDMLKLEDKLLELAAELGNNDAIAILSFRSIRENMGTNSAAEANNEEVTIAKKLFKDLYNINHLLAIKLLGDLALEANNWEEALTFYNKYINIAVKDNGHLLTGNDDLTGEVYGKLGEIEFTYLANMTKAEEYWQKCLELTSVEDSVRWYFLAAQIYMSSEPLKSRILLEKAASQGFKESLTSLGFLEMNYFRDYGRAKEWFKLGMEVFELQSYIGFFDCCVKNEDWIAALKCLKSIEKIGTMESFGSDNTNKATVSNFMNSRAEFIDKVRLKSALV</sequence>
<accession>Q6FR99</accession>
<evidence type="ECO:0008006" key="4">
    <source>
        <dbReference type="Google" id="ProtNLM"/>
    </source>
</evidence>
<evidence type="ECO:0000313" key="2">
    <source>
        <dbReference type="EMBL" id="CAG60178.1"/>
    </source>
</evidence>
<reference evidence="2 3" key="1">
    <citation type="journal article" date="2004" name="Nature">
        <title>Genome evolution in yeasts.</title>
        <authorList>
            <consortium name="Genolevures"/>
            <person name="Dujon B."/>
            <person name="Sherman D."/>
            <person name="Fischer G."/>
            <person name="Durrens P."/>
            <person name="Casaregola S."/>
            <person name="Lafontaine I."/>
            <person name="de Montigny J."/>
            <person name="Marck C."/>
            <person name="Neuveglise C."/>
            <person name="Talla E."/>
            <person name="Goffard N."/>
            <person name="Frangeul L."/>
            <person name="Aigle M."/>
            <person name="Anthouard V."/>
            <person name="Babour A."/>
            <person name="Barbe V."/>
            <person name="Barnay S."/>
            <person name="Blanchin S."/>
            <person name="Beckerich J.M."/>
            <person name="Beyne E."/>
            <person name="Bleykasten C."/>
            <person name="Boisrame A."/>
            <person name="Boyer J."/>
            <person name="Cattolico L."/>
            <person name="Confanioleri F."/>
            <person name="de Daruvar A."/>
            <person name="Despons L."/>
            <person name="Fabre E."/>
            <person name="Fairhead C."/>
            <person name="Ferry-Dumazet H."/>
            <person name="Groppi A."/>
            <person name="Hantraye F."/>
            <person name="Hennequin C."/>
            <person name="Jauniaux N."/>
            <person name="Joyet P."/>
            <person name="Kachouri R."/>
            <person name="Kerrest A."/>
            <person name="Koszul R."/>
            <person name="Lemaire M."/>
            <person name="Lesur I."/>
            <person name="Ma L."/>
            <person name="Muller H."/>
            <person name="Nicaud J.M."/>
            <person name="Nikolski M."/>
            <person name="Oztas S."/>
            <person name="Ozier-Kalogeropoulos O."/>
            <person name="Pellenz S."/>
            <person name="Potier S."/>
            <person name="Richard G.F."/>
            <person name="Straub M.L."/>
            <person name="Suleau A."/>
            <person name="Swennene D."/>
            <person name="Tekaia F."/>
            <person name="Wesolowski-Louvel M."/>
            <person name="Westhof E."/>
            <person name="Wirth B."/>
            <person name="Zeniou-Meyer M."/>
            <person name="Zivanovic I."/>
            <person name="Bolotin-Fukuhara M."/>
            <person name="Thierry A."/>
            <person name="Bouchier C."/>
            <person name="Caudron B."/>
            <person name="Scarpelli C."/>
            <person name="Gaillardin C."/>
            <person name="Weissenbach J."/>
            <person name="Wincker P."/>
            <person name="Souciet J.L."/>
        </authorList>
    </citation>
    <scope>NUCLEOTIDE SEQUENCE [LARGE SCALE GENOMIC DNA]</scope>
    <source>
        <strain evidence="3">ATCC 2001 / BCRC 20586 / JCM 3761 / NBRC 0622 / NRRL Y-65 / CBS 138</strain>
    </source>
</reference>
<dbReference type="GO" id="GO:0005759">
    <property type="term" value="C:mitochondrial matrix"/>
    <property type="evidence" value="ECO:0007669"/>
    <property type="project" value="EnsemblFungi"/>
</dbReference>
<name>Q6FR99_CANGA</name>
<dbReference type="CGD" id="CAL0129678">
    <property type="gene designation" value="CAGL0H10296g"/>
</dbReference>
<protein>
    <recommendedName>
        <fullName evidence="4">Protein MSS2, mitochondrial</fullName>
    </recommendedName>
</protein>
<keyword evidence="3" id="KW-1185">Reference proteome</keyword>
<dbReference type="InterPro" id="IPR011990">
    <property type="entry name" value="TPR-like_helical_dom_sf"/>
</dbReference>
<dbReference type="Gene3D" id="1.25.40.10">
    <property type="entry name" value="Tetratricopeptide repeat domain"/>
    <property type="match status" value="1"/>
</dbReference>
<dbReference type="eggNOG" id="ENOG502QU4R">
    <property type="taxonomic scope" value="Eukaryota"/>
</dbReference>
<dbReference type="EMBL" id="CR380954">
    <property type="protein sequence ID" value="CAG60178.1"/>
    <property type="molecule type" value="Genomic_DNA"/>
</dbReference>
<proteinExistence type="predicted"/>
<gene>
    <name evidence="1 2" type="ordered locus">CAGL0H10296g</name>
</gene>
<dbReference type="GO" id="GO:0032979">
    <property type="term" value="P:protein insertion into mitochondrial inner membrane from matrix"/>
    <property type="evidence" value="ECO:0007669"/>
    <property type="project" value="EnsemblFungi"/>
</dbReference>
<dbReference type="HOGENOM" id="CLU_047859_0_0_1"/>